<dbReference type="SUPFAM" id="SSF49899">
    <property type="entry name" value="Concanavalin A-like lectins/glucanases"/>
    <property type="match status" value="1"/>
</dbReference>
<proteinExistence type="predicted"/>
<feature type="domain" description="B30.2/SPRY" evidence="1">
    <location>
        <begin position="1"/>
        <end position="126"/>
    </location>
</feature>
<evidence type="ECO:0000313" key="3">
    <source>
        <dbReference type="Proteomes" id="UP000551758"/>
    </source>
</evidence>
<protein>
    <recommendedName>
        <fullName evidence="1">B30.2/SPRY domain-containing protein</fullName>
    </recommendedName>
</protein>
<dbReference type="InterPro" id="IPR043136">
    <property type="entry name" value="B30.2/SPRY_sf"/>
</dbReference>
<dbReference type="InterPro" id="IPR050143">
    <property type="entry name" value="TRIM/RBCC"/>
</dbReference>
<dbReference type="Pfam" id="PF00622">
    <property type="entry name" value="SPRY"/>
    <property type="match status" value="1"/>
</dbReference>
<dbReference type="Gene3D" id="2.60.120.920">
    <property type="match status" value="2"/>
</dbReference>
<reference evidence="2 3" key="1">
    <citation type="journal article" date="2020" name="Mol. Biol. Evol.">
        <title>Interspecific Gene Flow and the Evolution of Specialization in Black and White Rhinoceros.</title>
        <authorList>
            <person name="Moodley Y."/>
            <person name="Westbury M.V."/>
            <person name="Russo I.M."/>
            <person name="Gopalakrishnan S."/>
            <person name="Rakotoarivelo A."/>
            <person name="Olsen R.A."/>
            <person name="Prost S."/>
            <person name="Tunstall T."/>
            <person name="Ryder O.A."/>
            <person name="Dalen L."/>
            <person name="Bruford M.W."/>
        </authorList>
    </citation>
    <scope>NUCLEOTIDE SEQUENCE [LARGE SCALE GENOMIC DNA]</scope>
    <source>
        <strain evidence="2">SBR-YM</strain>
        <tissue evidence="2">Skin</tissue>
    </source>
</reference>
<dbReference type="Proteomes" id="UP000551758">
    <property type="component" value="Unassembled WGS sequence"/>
</dbReference>
<gene>
    <name evidence="2" type="ORF">HPG69_008836</name>
</gene>
<comment type="caution">
    <text evidence="2">The sequence shown here is derived from an EMBL/GenBank/DDBJ whole genome shotgun (WGS) entry which is preliminary data.</text>
</comment>
<dbReference type="InterPro" id="IPR013320">
    <property type="entry name" value="ConA-like_dom_sf"/>
</dbReference>
<organism evidence="2 3">
    <name type="scientific">Diceros bicornis minor</name>
    <name type="common">South-central black rhinoceros</name>
    <dbReference type="NCBI Taxonomy" id="77932"/>
    <lineage>
        <taxon>Eukaryota</taxon>
        <taxon>Metazoa</taxon>
        <taxon>Chordata</taxon>
        <taxon>Craniata</taxon>
        <taxon>Vertebrata</taxon>
        <taxon>Euteleostomi</taxon>
        <taxon>Mammalia</taxon>
        <taxon>Eutheria</taxon>
        <taxon>Laurasiatheria</taxon>
        <taxon>Perissodactyla</taxon>
        <taxon>Rhinocerotidae</taxon>
        <taxon>Diceros</taxon>
    </lineage>
</organism>
<keyword evidence="3" id="KW-1185">Reference proteome</keyword>
<accession>A0A7J7FAR8</accession>
<name>A0A7J7FAR8_DICBM</name>
<dbReference type="PANTHER" id="PTHR24103">
    <property type="entry name" value="E3 UBIQUITIN-PROTEIN LIGASE TRIM"/>
    <property type="match status" value="1"/>
</dbReference>
<dbReference type="AlphaFoldDB" id="A0A7J7FAR8"/>
<dbReference type="InterPro" id="IPR003877">
    <property type="entry name" value="SPRY_dom"/>
</dbReference>
<sequence>MKTLTTLKSFCLKIAEVRGGNIQGRIYMKKIGRFFPDPCALGIESFSSGRHYWEVKALSFHRTLLPLTELSSRVGIFLDYEARGVSFYSVVDGSHIYTFPQASFSGPLWLFFCLWFYHPTPRTTCH</sequence>
<dbReference type="InterPro" id="IPR001870">
    <property type="entry name" value="B30.2/SPRY"/>
</dbReference>
<evidence type="ECO:0000259" key="1">
    <source>
        <dbReference type="PROSITE" id="PS50188"/>
    </source>
</evidence>
<dbReference type="PROSITE" id="PS50188">
    <property type="entry name" value="B302_SPRY"/>
    <property type="match status" value="1"/>
</dbReference>
<dbReference type="EMBL" id="JACDTQ010000823">
    <property type="protein sequence ID" value="KAF5925153.1"/>
    <property type="molecule type" value="Genomic_DNA"/>
</dbReference>
<evidence type="ECO:0000313" key="2">
    <source>
        <dbReference type="EMBL" id="KAF5925153.1"/>
    </source>
</evidence>